<accession>A0A0A0BZM4</accession>
<name>A0A0A0BZM4_9CELL</name>
<feature type="compositionally biased region" description="Pro residues" evidence="1">
    <location>
        <begin position="73"/>
        <end position="84"/>
    </location>
</feature>
<dbReference type="AlphaFoldDB" id="A0A0A0BZM4"/>
<feature type="compositionally biased region" description="Low complexity" evidence="1">
    <location>
        <begin position="36"/>
        <end position="49"/>
    </location>
</feature>
<feature type="compositionally biased region" description="Basic and acidic residues" evidence="1">
    <location>
        <begin position="7"/>
        <end position="16"/>
    </location>
</feature>
<keyword evidence="4" id="KW-1185">Reference proteome</keyword>
<dbReference type="Proteomes" id="UP000054314">
    <property type="component" value="Unassembled WGS sequence"/>
</dbReference>
<feature type="transmembrane region" description="Helical" evidence="2">
    <location>
        <begin position="135"/>
        <end position="156"/>
    </location>
</feature>
<gene>
    <name evidence="3" type="ORF">N869_15975</name>
</gene>
<evidence type="ECO:0000256" key="1">
    <source>
        <dbReference type="SAM" id="MobiDB-lite"/>
    </source>
</evidence>
<protein>
    <submittedName>
        <fullName evidence="3">Uncharacterized protein</fullName>
    </submittedName>
</protein>
<keyword evidence="2" id="KW-0472">Membrane</keyword>
<keyword evidence="2" id="KW-1133">Transmembrane helix</keyword>
<evidence type="ECO:0000313" key="3">
    <source>
        <dbReference type="EMBL" id="KGM13142.1"/>
    </source>
</evidence>
<proteinExistence type="predicted"/>
<evidence type="ECO:0000313" key="4">
    <source>
        <dbReference type="Proteomes" id="UP000054314"/>
    </source>
</evidence>
<dbReference type="EMBL" id="AXCZ01000064">
    <property type="protein sequence ID" value="KGM13142.1"/>
    <property type="molecule type" value="Genomic_DNA"/>
</dbReference>
<feature type="compositionally biased region" description="Acidic residues" evidence="1">
    <location>
        <begin position="102"/>
        <end position="114"/>
    </location>
</feature>
<feature type="compositionally biased region" description="Low complexity" evidence="1">
    <location>
        <begin position="17"/>
        <end position="28"/>
    </location>
</feature>
<evidence type="ECO:0000256" key="2">
    <source>
        <dbReference type="SAM" id="Phobius"/>
    </source>
</evidence>
<feature type="region of interest" description="Disordered" evidence="1">
    <location>
        <begin position="1"/>
        <end position="114"/>
    </location>
</feature>
<organism evidence="3 4">
    <name type="scientific">Cellulomonas bogoriensis 69B4 = DSM 16987</name>
    <dbReference type="NCBI Taxonomy" id="1386082"/>
    <lineage>
        <taxon>Bacteria</taxon>
        <taxon>Bacillati</taxon>
        <taxon>Actinomycetota</taxon>
        <taxon>Actinomycetes</taxon>
        <taxon>Micrococcales</taxon>
        <taxon>Cellulomonadaceae</taxon>
        <taxon>Cellulomonas</taxon>
    </lineage>
</organism>
<reference evidence="3 4" key="1">
    <citation type="submission" date="2013-08" db="EMBL/GenBank/DDBJ databases">
        <title>Genome sequencing of Cellulomonas bogoriensis 69B4.</title>
        <authorList>
            <person name="Chen F."/>
            <person name="Li Y."/>
            <person name="Wang G."/>
        </authorList>
    </citation>
    <scope>NUCLEOTIDE SEQUENCE [LARGE SCALE GENOMIC DNA]</scope>
    <source>
        <strain evidence="3 4">69B4</strain>
    </source>
</reference>
<sequence length="181" mass="18837">MPATRAPEAEAARPRTESVAVVPESPEVGRPFGTISLTGSSAPTSTGASDDVLGDVASSPWSTVEVGSAPWAPSAPDPAPPPAPVERTSLMGAAIRPSAPVSDEDDVDPGLELDDEFDDEFEEDSEEEATHPYSWLHVIVLVLVAFVLGMLIYMVLLNDDGAPSSAGGAPAPTTYSEHVRD</sequence>
<keyword evidence="2" id="KW-0812">Transmembrane</keyword>
<comment type="caution">
    <text evidence="3">The sequence shown here is derived from an EMBL/GenBank/DDBJ whole genome shotgun (WGS) entry which is preliminary data.</text>
</comment>